<evidence type="ECO:0000256" key="10">
    <source>
        <dbReference type="SAM" id="Coils"/>
    </source>
</evidence>
<feature type="transmembrane region" description="Helical" evidence="9">
    <location>
        <begin position="208"/>
        <end position="229"/>
    </location>
</feature>
<feature type="transmembrane region" description="Helical" evidence="9">
    <location>
        <begin position="91"/>
        <end position="108"/>
    </location>
</feature>
<protein>
    <submittedName>
        <fullName evidence="11">Alanine or glycine:cation symporter, AGCS family</fullName>
    </submittedName>
</protein>
<sequence length="493" mass="52636">MLDFLNDILWGKVLIALLIIVGIGFTLASRFVQFRYFGRMFRILGASQAFKKDKHGHLSSFQALILSVAGRVGGGNIAGVAVAITLGGPGAVFWMWVVGMMGMATSFLECTLAQTYKQAEPDGTYRGGPAHYITRGMGSKFKWLGGLYSILLLVTFGFGFTALQSYAVATSVGDAFGVPVFYSGIALAMIVGLIIFGGVKRIARVAEVLVPVMAVGYLAIAFVVLGMHIDRIPDVITLIVKSAFGLEQAVGGGIGAAIMMGVKRGLFSNEAGLGSAPNVAAVAYVPHPANQGVVQAFSVFIDTLIICSSTAFIILLSSIYDPASVSDVGGVALTQSALADHVGDWGRSFVSVALVLFGFSTVLYNYYLGENSINFFSTENQNLFNAFRVAIIGLVCWGATTDLGTVFAFADVTMGLLALVNLIALICLFKPGLRVLRDFDQQIAEGIEQPVFDANKFSDMDLDAKAWEIELEDLEQLRQRNAKATGRESLASN</sequence>
<feature type="transmembrane region" description="Helical" evidence="9">
    <location>
        <begin position="12"/>
        <end position="32"/>
    </location>
</feature>
<dbReference type="NCBIfam" id="TIGR00835">
    <property type="entry name" value="agcS"/>
    <property type="match status" value="1"/>
</dbReference>
<dbReference type="PRINTS" id="PR00175">
    <property type="entry name" value="NAALASMPORT"/>
</dbReference>
<dbReference type="AlphaFoldDB" id="A0A1H5Y2B3"/>
<dbReference type="FunFam" id="1.20.1740.10:FF:000004">
    <property type="entry name" value="Sodium:alanine symporter family protein"/>
    <property type="match status" value="1"/>
</dbReference>
<evidence type="ECO:0000256" key="5">
    <source>
        <dbReference type="ARBA" id="ARBA00022692"/>
    </source>
</evidence>
<evidence type="ECO:0000313" key="12">
    <source>
        <dbReference type="Proteomes" id="UP000236745"/>
    </source>
</evidence>
<dbReference type="PANTHER" id="PTHR30330">
    <property type="entry name" value="AGSS FAMILY TRANSPORTER, SODIUM-ALANINE"/>
    <property type="match status" value="1"/>
</dbReference>
<comment type="subcellular location">
    <subcellularLocation>
        <location evidence="9">Cell inner membrane</location>
        <topology evidence="9">Multi-pass membrane protein</topology>
    </subcellularLocation>
    <subcellularLocation>
        <location evidence="1">Cell membrane</location>
        <topology evidence="1">Multi-pass membrane protein</topology>
    </subcellularLocation>
</comment>
<dbReference type="RefSeq" id="WP_104002480.1">
    <property type="nucleotide sequence ID" value="NZ_FNVQ01000001.1"/>
</dbReference>
<dbReference type="GO" id="GO:0005283">
    <property type="term" value="F:amino acid:sodium symporter activity"/>
    <property type="evidence" value="ECO:0007669"/>
    <property type="project" value="InterPro"/>
</dbReference>
<keyword evidence="6 9" id="KW-0769">Symport</keyword>
<comment type="similarity">
    <text evidence="2 9">Belongs to the alanine or glycine:cation symporter (AGCS) (TC 2.A.25) family.</text>
</comment>
<accession>A0A1H5Y2B3</accession>
<feature type="coiled-coil region" evidence="10">
    <location>
        <begin position="457"/>
        <end position="484"/>
    </location>
</feature>
<evidence type="ECO:0000256" key="7">
    <source>
        <dbReference type="ARBA" id="ARBA00022989"/>
    </source>
</evidence>
<dbReference type="PANTHER" id="PTHR30330:SF1">
    <property type="entry name" value="AMINO-ACID CARRIER PROTEIN ALST"/>
    <property type="match status" value="1"/>
</dbReference>
<evidence type="ECO:0000256" key="2">
    <source>
        <dbReference type="ARBA" id="ARBA00009261"/>
    </source>
</evidence>
<reference evidence="11 12" key="1">
    <citation type="submission" date="2016-10" db="EMBL/GenBank/DDBJ databases">
        <authorList>
            <person name="de Groot N.N."/>
        </authorList>
    </citation>
    <scope>NUCLEOTIDE SEQUENCE [LARGE SCALE GENOMIC DNA]</scope>
    <source>
        <strain evidence="11 12">DSM 22012</strain>
    </source>
</reference>
<feature type="transmembrane region" description="Helical" evidence="9">
    <location>
        <begin position="175"/>
        <end position="196"/>
    </location>
</feature>
<dbReference type="InterPro" id="IPR001463">
    <property type="entry name" value="Na/Ala_symport"/>
</dbReference>
<evidence type="ECO:0000256" key="3">
    <source>
        <dbReference type="ARBA" id="ARBA00022448"/>
    </source>
</evidence>
<evidence type="ECO:0000313" key="11">
    <source>
        <dbReference type="EMBL" id="SEG18063.1"/>
    </source>
</evidence>
<evidence type="ECO:0000256" key="8">
    <source>
        <dbReference type="ARBA" id="ARBA00023136"/>
    </source>
</evidence>
<feature type="transmembrane region" description="Helical" evidence="9">
    <location>
        <begin position="348"/>
        <end position="368"/>
    </location>
</feature>
<evidence type="ECO:0000256" key="4">
    <source>
        <dbReference type="ARBA" id="ARBA00022475"/>
    </source>
</evidence>
<feature type="transmembrane region" description="Helical" evidence="9">
    <location>
        <begin position="235"/>
        <end position="258"/>
    </location>
</feature>
<evidence type="ECO:0000256" key="1">
    <source>
        <dbReference type="ARBA" id="ARBA00004651"/>
    </source>
</evidence>
<feature type="transmembrane region" description="Helical" evidence="9">
    <location>
        <begin position="143"/>
        <end position="163"/>
    </location>
</feature>
<keyword evidence="9" id="KW-0997">Cell inner membrane</keyword>
<keyword evidence="4" id="KW-1003">Cell membrane</keyword>
<dbReference type="Gene3D" id="1.20.1740.10">
    <property type="entry name" value="Amino acid/polyamine transporter I"/>
    <property type="match status" value="1"/>
</dbReference>
<gene>
    <name evidence="11" type="ORF">SAMN05444390_1011588</name>
</gene>
<keyword evidence="8 9" id="KW-0472">Membrane</keyword>
<keyword evidence="5 9" id="KW-0812">Transmembrane</keyword>
<keyword evidence="12" id="KW-1185">Reference proteome</keyword>
<organism evidence="11 12">
    <name type="scientific">Marinobacterium lutimaris</name>
    <dbReference type="NCBI Taxonomy" id="568106"/>
    <lineage>
        <taxon>Bacteria</taxon>
        <taxon>Pseudomonadati</taxon>
        <taxon>Pseudomonadota</taxon>
        <taxon>Gammaproteobacteria</taxon>
        <taxon>Oceanospirillales</taxon>
        <taxon>Oceanospirillaceae</taxon>
        <taxon>Marinobacterium</taxon>
    </lineage>
</organism>
<name>A0A1H5Y2B3_9GAMM</name>
<evidence type="ECO:0000256" key="6">
    <source>
        <dbReference type="ARBA" id="ARBA00022847"/>
    </source>
</evidence>
<feature type="transmembrane region" description="Helical" evidence="9">
    <location>
        <begin position="61"/>
        <end position="85"/>
    </location>
</feature>
<proteinExistence type="inferred from homology"/>
<keyword evidence="10" id="KW-0175">Coiled coil</keyword>
<feature type="transmembrane region" description="Helical" evidence="9">
    <location>
        <begin position="299"/>
        <end position="320"/>
    </location>
</feature>
<keyword evidence="3 9" id="KW-0813">Transport</keyword>
<dbReference type="OrthoDB" id="9806926at2"/>
<dbReference type="GO" id="GO:0005886">
    <property type="term" value="C:plasma membrane"/>
    <property type="evidence" value="ECO:0007669"/>
    <property type="project" value="UniProtKB-SubCell"/>
</dbReference>
<feature type="transmembrane region" description="Helical" evidence="9">
    <location>
        <begin position="380"/>
        <end position="400"/>
    </location>
</feature>
<dbReference type="EMBL" id="FNVQ01000001">
    <property type="protein sequence ID" value="SEG18063.1"/>
    <property type="molecule type" value="Genomic_DNA"/>
</dbReference>
<keyword evidence="7 9" id="KW-1133">Transmembrane helix</keyword>
<dbReference type="Pfam" id="PF01235">
    <property type="entry name" value="Na_Ala_symp"/>
    <property type="match status" value="1"/>
</dbReference>
<dbReference type="Proteomes" id="UP000236745">
    <property type="component" value="Unassembled WGS sequence"/>
</dbReference>
<feature type="transmembrane region" description="Helical" evidence="9">
    <location>
        <begin position="406"/>
        <end position="429"/>
    </location>
</feature>
<evidence type="ECO:0000256" key="9">
    <source>
        <dbReference type="RuleBase" id="RU363064"/>
    </source>
</evidence>